<reference evidence="4 5" key="1">
    <citation type="submission" date="2013-02" db="EMBL/GenBank/DDBJ databases">
        <authorList>
            <person name="Lukaszewicz M."/>
            <person name="Biegalska A."/>
            <person name="Krasowska A."/>
        </authorList>
    </citation>
    <scope>NUCLEOTIDE SEQUENCE [LARGE SCALE GENOMIC DNA]</scope>
</reference>
<dbReference type="Pfam" id="PF05895">
    <property type="entry name" value="DUF859"/>
    <property type="match status" value="2"/>
</dbReference>
<evidence type="ECO:0000256" key="1">
    <source>
        <dbReference type="ARBA" id="ARBA00004328"/>
    </source>
</evidence>
<accession>R4JGT1</accession>
<evidence type="ECO:0000313" key="5">
    <source>
        <dbReference type="Proteomes" id="UP000258501"/>
    </source>
</evidence>
<sequence length="964" mass="105097">MALSGTLYTNVGAHWRLSISWSASQSISNNSSTVTAKMYWEALDGYGRVNSTAHASGTITIDGSSYSFGGNGLAGLSANQKKLLATKSKTIKHNSDGKKSFSISGVFNLPDVYLGGKKYTKVSIASKSYTLNTIPRLSTMTSSPSFTAGTNRNISISRQSSSFGHRLHIDVKGSDGNWKNIKIINFSTSETSKSTSFSVSEYREIFYRLNQRSSMDVRWNLHTLSGGNSIGYNTYSGKVSLPSLSTVSSTNGQASGTNNFYIDQEMSVGISRSNSAFTHTISIECGSFKKTLTGVSTSFKWTPTASEQASLAAQMPNTSNRAGTIHVTTYYDGDQIVGSTDHSIKFYIRESDSKPDFSATGIYYMDTNPTTLAITADDQYLIQNYSTLRVEIPKEAMATPKNGATIDYYSVAVNGVTKKANYVSNEAIAIDFGTIASSDITTITVKAVDSRGFSTSVSKSIKMVPYSTPVVTTTAKRTNGFEPDTTLTLKGSVSPLSVNGTNRNSVEIARYRYKQAEATSFGDWQAFSLSGFPSYTATNVPLTLDTTLTFEIEVEVSDMLTSTTKRLVVPDGRPIMFMDADRKSVGFFGFPDGEYEVKINGRVIFGSTFWQTTNQGEGIGALHLNNSDITGLNGLYFSDVAQPNNGEGLLFLKSGKTSGSSNLDDYDEFSIRDSVVTFNTPGSKISFNNDFDMQNKSVDNAYRYTIGGPGGNRGIQFRNGSGWKIVEAPNDLSAQSGPLQFAVGNSRQITFGANGRIFIAGTHFKGESGATTTFGSVGEARLSSDKHADAFAAVSSDSLGPRFWSQAIVTRNTTSSTNVHVTPEGTLRMSTSAARFKALIKEVDTETVAKKILYLDPKSWYDKLMLSENASYLTNVYNGDPDTEEEEFHYLERVYGLIAEDLIDCGLDMFVNYGPADENGKRETMGIAYDRLWTLLIPLVREQYSKIDELEDAIQELKRQLEGR</sequence>
<comment type="subcellular location">
    <subcellularLocation>
        <location evidence="1">Virion</location>
    </subcellularLocation>
</comment>
<dbReference type="Proteomes" id="UP000258501">
    <property type="component" value="Segment"/>
</dbReference>
<keyword evidence="2" id="KW-0946">Virion</keyword>
<name>R4JGT1_9CAUD</name>
<dbReference type="PROSITE" id="PS51688">
    <property type="entry name" value="ICA"/>
    <property type="match status" value="1"/>
</dbReference>
<proteinExistence type="predicted"/>
<protein>
    <recommendedName>
        <fullName evidence="3">Peptidase S74 domain-containing protein</fullName>
    </recommendedName>
</protein>
<evidence type="ECO:0000256" key="2">
    <source>
        <dbReference type="ARBA" id="ARBA00022732"/>
    </source>
</evidence>
<evidence type="ECO:0000259" key="3">
    <source>
        <dbReference type="PROSITE" id="PS51688"/>
    </source>
</evidence>
<keyword evidence="2" id="KW-1227">Viral tail protein</keyword>
<dbReference type="EMBL" id="KC699836">
    <property type="protein sequence ID" value="AGK87011.1"/>
    <property type="molecule type" value="Genomic_DNA"/>
</dbReference>
<dbReference type="InterPro" id="IPR030392">
    <property type="entry name" value="S74_ICA"/>
</dbReference>
<dbReference type="OrthoDB" id="834at10239"/>
<feature type="domain" description="Peptidase S74" evidence="3">
    <location>
        <begin position="832"/>
        <end position="954"/>
    </location>
</feature>
<organism evidence="4 5">
    <name type="scientific">Bacillus phage SIOphi</name>
    <dbReference type="NCBI Taxonomy" id="1285382"/>
    <lineage>
        <taxon>Viruses</taxon>
        <taxon>Duplodnaviria</taxon>
        <taxon>Heunggongvirae</taxon>
        <taxon>Uroviricota</taxon>
        <taxon>Caudoviricetes</taxon>
        <taxon>Herelleviridae</taxon>
        <taxon>Bastillevirinae</taxon>
        <taxon>Siophivirus</taxon>
        <taxon>Siophivirus SIOphi</taxon>
    </lineage>
</organism>
<gene>
    <name evidence="4" type="ORF">SIOphi_01015</name>
</gene>
<dbReference type="InterPro" id="IPR008577">
    <property type="entry name" value="DUF859"/>
</dbReference>
<dbReference type="GO" id="GO:0098015">
    <property type="term" value="C:virus tail"/>
    <property type="evidence" value="ECO:0007669"/>
    <property type="project" value="UniProtKB-KW"/>
</dbReference>
<keyword evidence="5" id="KW-1185">Reference proteome</keyword>
<evidence type="ECO:0000313" key="4">
    <source>
        <dbReference type="EMBL" id="AGK87011.1"/>
    </source>
</evidence>